<dbReference type="PANTHER" id="PTHR42643">
    <property type="entry name" value="IONOTROPIC RECEPTOR 20A-RELATED"/>
    <property type="match status" value="1"/>
</dbReference>
<keyword evidence="3 8" id="KW-0812">Transmembrane</keyword>
<accession>A0AAV2PJK4</accession>
<dbReference type="AlphaFoldDB" id="A0AAV2PJK4"/>
<keyword evidence="2" id="KW-1003">Cell membrane</keyword>
<keyword evidence="6" id="KW-0675">Receptor</keyword>
<feature type="transmembrane region" description="Helical" evidence="8">
    <location>
        <begin position="144"/>
        <end position="168"/>
    </location>
</feature>
<dbReference type="InterPro" id="IPR052192">
    <property type="entry name" value="Insect_Ionotropic_Sensory_Rcpt"/>
</dbReference>
<evidence type="ECO:0000256" key="3">
    <source>
        <dbReference type="ARBA" id="ARBA00022692"/>
    </source>
</evidence>
<feature type="non-terminal residue" evidence="9">
    <location>
        <position position="1"/>
    </location>
</feature>
<keyword evidence="4 8" id="KW-1133">Transmembrane helix</keyword>
<proteinExistence type="predicted"/>
<keyword evidence="5 8" id="KW-0472">Membrane</keyword>
<evidence type="ECO:0000313" key="9">
    <source>
        <dbReference type="EMBL" id="CAL4058746.1"/>
    </source>
</evidence>
<dbReference type="Gene3D" id="3.40.190.10">
    <property type="entry name" value="Periplasmic binding protein-like II"/>
    <property type="match status" value="2"/>
</dbReference>
<reference evidence="9 10" key="1">
    <citation type="submission" date="2024-05" db="EMBL/GenBank/DDBJ databases">
        <authorList>
            <person name="Wallberg A."/>
        </authorList>
    </citation>
    <scope>NUCLEOTIDE SEQUENCE [LARGE SCALE GENOMIC DNA]</scope>
</reference>
<sequence>SDYKYGFREGSVYIQNMQTANGSVYNTAASKFSTFGNNVLMSTYRQALQEIKDERYAFIGDKVVLDYHQKKDCNLMLVKEEYFKALNSMVLPKKSPIIPAINYLFGRLQENGVLEKLRQRWWRSVPCSNQKNSAQFKSLGFTEVLFTVIIMVMGVGLSVIAFGLEILVHRHVATDINSTIQKDLQELQRYRLSRVSC</sequence>
<dbReference type="PANTHER" id="PTHR42643:SF24">
    <property type="entry name" value="IONOTROPIC RECEPTOR 60A"/>
    <property type="match status" value="1"/>
</dbReference>
<protein>
    <submittedName>
        <fullName evidence="9">Uncharacterized protein</fullName>
    </submittedName>
</protein>
<dbReference type="SUPFAM" id="SSF53850">
    <property type="entry name" value="Periplasmic binding protein-like II"/>
    <property type="match status" value="1"/>
</dbReference>
<dbReference type="Proteomes" id="UP001497623">
    <property type="component" value="Unassembled WGS sequence"/>
</dbReference>
<evidence type="ECO:0000256" key="2">
    <source>
        <dbReference type="ARBA" id="ARBA00022475"/>
    </source>
</evidence>
<evidence type="ECO:0000256" key="8">
    <source>
        <dbReference type="SAM" id="Phobius"/>
    </source>
</evidence>
<comment type="subcellular location">
    <subcellularLocation>
        <location evidence="1">Cell membrane</location>
        <topology evidence="1">Multi-pass membrane protein</topology>
    </subcellularLocation>
</comment>
<feature type="non-terminal residue" evidence="9">
    <location>
        <position position="197"/>
    </location>
</feature>
<dbReference type="EMBL" id="CAXKWB010000034">
    <property type="protein sequence ID" value="CAL4058746.1"/>
    <property type="molecule type" value="Genomic_DNA"/>
</dbReference>
<evidence type="ECO:0000256" key="1">
    <source>
        <dbReference type="ARBA" id="ARBA00004651"/>
    </source>
</evidence>
<comment type="caution">
    <text evidence="9">The sequence shown here is derived from an EMBL/GenBank/DDBJ whole genome shotgun (WGS) entry which is preliminary data.</text>
</comment>
<dbReference type="GO" id="GO:0005886">
    <property type="term" value="C:plasma membrane"/>
    <property type="evidence" value="ECO:0007669"/>
    <property type="project" value="UniProtKB-SubCell"/>
</dbReference>
<evidence type="ECO:0000313" key="10">
    <source>
        <dbReference type="Proteomes" id="UP001497623"/>
    </source>
</evidence>
<gene>
    <name evidence="9" type="ORF">MNOR_LOCUS190</name>
</gene>
<evidence type="ECO:0000256" key="4">
    <source>
        <dbReference type="ARBA" id="ARBA00022989"/>
    </source>
</evidence>
<name>A0AAV2PJK4_MEGNR</name>
<evidence type="ECO:0000256" key="6">
    <source>
        <dbReference type="ARBA" id="ARBA00023170"/>
    </source>
</evidence>
<evidence type="ECO:0000256" key="5">
    <source>
        <dbReference type="ARBA" id="ARBA00023136"/>
    </source>
</evidence>
<keyword evidence="10" id="KW-1185">Reference proteome</keyword>
<organism evidence="9 10">
    <name type="scientific">Meganyctiphanes norvegica</name>
    <name type="common">Northern krill</name>
    <name type="synonym">Thysanopoda norvegica</name>
    <dbReference type="NCBI Taxonomy" id="48144"/>
    <lineage>
        <taxon>Eukaryota</taxon>
        <taxon>Metazoa</taxon>
        <taxon>Ecdysozoa</taxon>
        <taxon>Arthropoda</taxon>
        <taxon>Crustacea</taxon>
        <taxon>Multicrustacea</taxon>
        <taxon>Malacostraca</taxon>
        <taxon>Eumalacostraca</taxon>
        <taxon>Eucarida</taxon>
        <taxon>Euphausiacea</taxon>
        <taxon>Euphausiidae</taxon>
        <taxon>Meganyctiphanes</taxon>
    </lineage>
</organism>
<keyword evidence="7" id="KW-0325">Glycoprotein</keyword>
<evidence type="ECO:0000256" key="7">
    <source>
        <dbReference type="ARBA" id="ARBA00023180"/>
    </source>
</evidence>